<accession>A0ABM7GRI0</accession>
<dbReference type="PANTHER" id="PTHR43004:SF19">
    <property type="entry name" value="BINDING MONOOXYGENASE, PUTATIVE (JCVI)-RELATED"/>
    <property type="match status" value="1"/>
</dbReference>
<feature type="region of interest" description="Disordered" evidence="4">
    <location>
        <begin position="89"/>
        <end position="108"/>
    </location>
</feature>
<organism evidence="6 7">
    <name type="scientific">Vreelandella olivaria</name>
    <dbReference type="NCBI Taxonomy" id="390919"/>
    <lineage>
        <taxon>Bacteria</taxon>
        <taxon>Pseudomonadati</taxon>
        <taxon>Pseudomonadota</taxon>
        <taxon>Gammaproteobacteria</taxon>
        <taxon>Oceanospirillales</taxon>
        <taxon>Halomonadaceae</taxon>
        <taxon>Vreelandella</taxon>
    </lineage>
</organism>
<keyword evidence="3" id="KW-0274">FAD</keyword>
<dbReference type="Gene3D" id="3.40.30.120">
    <property type="match status" value="1"/>
</dbReference>
<dbReference type="Pfam" id="PF01494">
    <property type="entry name" value="FAD_binding_3"/>
    <property type="match status" value="1"/>
</dbReference>
<proteinExistence type="predicted"/>
<evidence type="ECO:0000256" key="2">
    <source>
        <dbReference type="ARBA" id="ARBA00022630"/>
    </source>
</evidence>
<sequence>MDNLVWKLARVLKQQAPKALLSTYNTERQCGAAENILNSTRATDFITPKSHISQVFRDVTLELAEQYAFARSLVNSGRLSMPCRYDTSPLNTPDVNGGPSELRPGSPAKDAPIRLREENAWLLNQFGDGFVLLLEGRMGGVHADTLAAPFKALLGRCTDLSMVVVGPAPDVLSALPRTTIVDDSEGLVAQRYGLKAGGGYLIRPDQHVAARWHAITARRVEDALDRALGVYLVGATDTIFQESCHARA</sequence>
<evidence type="ECO:0000313" key="6">
    <source>
        <dbReference type="EMBL" id="BBI54284.1"/>
    </source>
</evidence>
<keyword evidence="7" id="KW-1185">Reference proteome</keyword>
<gene>
    <name evidence="6" type="ORF">HORIV_67050</name>
</gene>
<dbReference type="EMBL" id="AP019416">
    <property type="protein sequence ID" value="BBI54284.1"/>
    <property type="molecule type" value="Genomic_DNA"/>
</dbReference>
<dbReference type="InterPro" id="IPR036188">
    <property type="entry name" value="FAD/NAD-bd_sf"/>
</dbReference>
<dbReference type="InterPro" id="IPR002938">
    <property type="entry name" value="FAD-bd"/>
</dbReference>
<dbReference type="Gene3D" id="3.50.50.60">
    <property type="entry name" value="FAD/NAD(P)-binding domain"/>
    <property type="match status" value="1"/>
</dbReference>
<evidence type="ECO:0000256" key="1">
    <source>
        <dbReference type="ARBA" id="ARBA00001974"/>
    </source>
</evidence>
<dbReference type="Proteomes" id="UP000289555">
    <property type="component" value="Chromosome"/>
</dbReference>
<feature type="domain" description="FAD-binding" evidence="5">
    <location>
        <begin position="3"/>
        <end position="33"/>
    </location>
</feature>
<keyword evidence="2" id="KW-0285">Flavoprotein</keyword>
<dbReference type="InterPro" id="IPR050641">
    <property type="entry name" value="RIFMO-like"/>
</dbReference>
<dbReference type="PANTHER" id="PTHR43004">
    <property type="entry name" value="TRK SYSTEM POTASSIUM UPTAKE PROTEIN"/>
    <property type="match status" value="1"/>
</dbReference>
<evidence type="ECO:0000256" key="4">
    <source>
        <dbReference type="SAM" id="MobiDB-lite"/>
    </source>
</evidence>
<comment type="cofactor">
    <cofactor evidence="1">
        <name>FAD</name>
        <dbReference type="ChEBI" id="CHEBI:57692"/>
    </cofactor>
</comment>
<evidence type="ECO:0000259" key="5">
    <source>
        <dbReference type="Pfam" id="PF01494"/>
    </source>
</evidence>
<name>A0ABM7GRI0_9GAMM</name>
<reference evidence="7" key="1">
    <citation type="journal article" date="2019" name="Microbiol. Resour. Announc.">
        <title>Complete Genome Sequence of Halomonas olivaria, a Moderately Halophilic Bacterium Isolated from Olive Processing Effluents, Obtained by Nanopore Sequencing.</title>
        <authorList>
            <person name="Nagata S."/>
            <person name="Ii K.M."/>
            <person name="Tsukimi T."/>
            <person name="Miura M.C."/>
            <person name="Galipon J."/>
            <person name="Arakawa K."/>
        </authorList>
    </citation>
    <scope>NUCLEOTIDE SEQUENCE [LARGE SCALE GENOMIC DNA]</scope>
    <source>
        <strain evidence="7">TYRC17</strain>
    </source>
</reference>
<protein>
    <recommendedName>
        <fullName evidence="5">FAD-binding domain-containing protein</fullName>
    </recommendedName>
</protein>
<evidence type="ECO:0000256" key="3">
    <source>
        <dbReference type="ARBA" id="ARBA00022827"/>
    </source>
</evidence>
<evidence type="ECO:0000313" key="7">
    <source>
        <dbReference type="Proteomes" id="UP000289555"/>
    </source>
</evidence>